<evidence type="ECO:0000259" key="2">
    <source>
        <dbReference type="SMART" id="SM00181"/>
    </source>
</evidence>
<keyword evidence="1" id="KW-0245">EGF-like domain</keyword>
<dbReference type="EMBL" id="JAIWYP010000002">
    <property type="protein sequence ID" value="KAH3875441.1"/>
    <property type="molecule type" value="Genomic_DNA"/>
</dbReference>
<dbReference type="PANTHER" id="PTHR24043">
    <property type="entry name" value="SCAVENGER RECEPTOR CLASS F"/>
    <property type="match status" value="1"/>
</dbReference>
<reference evidence="3" key="2">
    <citation type="submission" date="2020-11" db="EMBL/GenBank/DDBJ databases">
        <authorList>
            <person name="McCartney M.A."/>
            <person name="Auch B."/>
            <person name="Kono T."/>
            <person name="Mallez S."/>
            <person name="Becker A."/>
            <person name="Gohl D.M."/>
            <person name="Silverstein K.A.T."/>
            <person name="Koren S."/>
            <person name="Bechman K.B."/>
            <person name="Herman A."/>
            <person name="Abrahante J.E."/>
            <person name="Garbe J."/>
        </authorList>
    </citation>
    <scope>NUCLEOTIDE SEQUENCE</scope>
    <source>
        <strain evidence="3">Duluth1</strain>
        <tissue evidence="3">Whole animal</tissue>
    </source>
</reference>
<dbReference type="SMART" id="SM00181">
    <property type="entry name" value="EGF"/>
    <property type="match status" value="9"/>
</dbReference>
<feature type="domain" description="EGF-like" evidence="2">
    <location>
        <begin position="443"/>
        <end position="475"/>
    </location>
</feature>
<dbReference type="InterPro" id="IPR042635">
    <property type="entry name" value="MEGF10/SREC1/2-like"/>
</dbReference>
<name>A0A9D4MHL0_DREPO</name>
<comment type="caution">
    <text evidence="3">The sequence shown here is derived from an EMBL/GenBank/DDBJ whole genome shotgun (WGS) entry which is preliminary data.</text>
</comment>
<evidence type="ECO:0000313" key="4">
    <source>
        <dbReference type="Proteomes" id="UP000828390"/>
    </source>
</evidence>
<evidence type="ECO:0000313" key="3">
    <source>
        <dbReference type="EMBL" id="KAH3875441.1"/>
    </source>
</evidence>
<gene>
    <name evidence="3" type="ORF">DPMN_038707</name>
</gene>
<dbReference type="PANTHER" id="PTHR24043:SF8">
    <property type="entry name" value="EGF-LIKE DOMAIN-CONTAINING PROTEIN"/>
    <property type="match status" value="1"/>
</dbReference>
<sequence length="654" mass="68998">MPCTLILFCVFPECGQINNCTQCFLQAGAYKCITCHDGFAINVAQTACCSAGCYKDSNGYVACYVNQTCVYEGCNTGFLGPKCTPYAACSVCKPGWFLYQNTCDQCGTTCVSPPNGTARCDPVTGSCYYGCQPNYHGSKCQRLCNLANCNTCSYNEPSDNLKCAVCVAGRYGPYCTPCNSNCLKDTGDICIHNGTCLDGCRPGYRGDKCDVSCAASVDLANCAVCDRYQFSCTVCKPGFWGPKCQSTCGVNCVEFSGARYCNISDGTCRDGCMPTYFKHDCSGSCPNCANNVCHRTTGTCLDPICDSGFFGETCNQSCPANCGLDPNGLAYCDFTSGDCTYGCRDGYYGAKCTLGCSQFCKRSPANTEMGPLCNQATGNCLYACEPGFYTPTCGAVCRSTCVDKTCDINSGTCAECDKGINAGVLCPTGTCDVSFYGNFCTTPCPGGSNCSGSTCERYTAMCKGCISGRYGDHCERTCSNCASGVCDQTFGVCQGACVDGYFGETCDTRCGNRCTRCAQFTGACLVCNVGAHGTYCEFNCSNQCLPLSSGIISCNKVNGYCDSGACVPGFYRPTCTSLCSSNCKDVVCELQSGNCTNGCNVGWFGRFCDGTCSANCVNRNCLGSADSCLEGCVPEMYGPQCNIPCNSNCSTGVC</sequence>
<feature type="domain" description="EGF-like" evidence="2">
    <location>
        <begin position="578"/>
        <end position="609"/>
    </location>
</feature>
<dbReference type="Proteomes" id="UP000828390">
    <property type="component" value="Unassembled WGS sequence"/>
</dbReference>
<protein>
    <recommendedName>
        <fullName evidence="2">EGF-like domain-containing protein</fullName>
    </recommendedName>
</protein>
<keyword evidence="4" id="KW-1185">Reference proteome</keyword>
<proteinExistence type="predicted"/>
<feature type="domain" description="EGF-like" evidence="2">
    <location>
        <begin position="280"/>
        <end position="315"/>
    </location>
</feature>
<dbReference type="Gene3D" id="2.170.300.10">
    <property type="entry name" value="Tie2 ligand-binding domain superfamily"/>
    <property type="match status" value="1"/>
</dbReference>
<feature type="domain" description="EGF-like" evidence="2">
    <location>
        <begin position="611"/>
        <end position="642"/>
    </location>
</feature>
<accession>A0A9D4MHL0</accession>
<feature type="domain" description="EGF-like" evidence="2">
    <location>
        <begin position="13"/>
        <end position="54"/>
    </location>
</feature>
<feature type="domain" description="EGF-like" evidence="2">
    <location>
        <begin position="212"/>
        <end position="245"/>
    </location>
</feature>
<dbReference type="InterPro" id="IPR000742">
    <property type="entry name" value="EGF"/>
</dbReference>
<feature type="domain" description="EGF-like" evidence="2">
    <location>
        <begin position="535"/>
        <end position="576"/>
    </location>
</feature>
<feature type="domain" description="EGF-like" evidence="2">
    <location>
        <begin position="177"/>
        <end position="210"/>
    </location>
</feature>
<dbReference type="AlphaFoldDB" id="A0A9D4MHL0"/>
<feature type="domain" description="EGF-like" evidence="2">
    <location>
        <begin position="143"/>
        <end position="176"/>
    </location>
</feature>
<reference evidence="3" key="1">
    <citation type="journal article" date="2019" name="bioRxiv">
        <title>The Genome of the Zebra Mussel, Dreissena polymorpha: A Resource for Invasive Species Research.</title>
        <authorList>
            <person name="McCartney M.A."/>
            <person name="Auch B."/>
            <person name="Kono T."/>
            <person name="Mallez S."/>
            <person name="Zhang Y."/>
            <person name="Obille A."/>
            <person name="Becker A."/>
            <person name="Abrahante J.E."/>
            <person name="Garbe J."/>
            <person name="Badalamenti J.P."/>
            <person name="Herman A."/>
            <person name="Mangelson H."/>
            <person name="Liachko I."/>
            <person name="Sullivan S."/>
            <person name="Sone E.D."/>
            <person name="Koren S."/>
            <person name="Silverstein K.A.T."/>
            <person name="Beckman K.B."/>
            <person name="Gohl D.M."/>
        </authorList>
    </citation>
    <scope>NUCLEOTIDE SEQUENCE</scope>
    <source>
        <strain evidence="3">Duluth1</strain>
        <tissue evidence="3">Whole animal</tissue>
    </source>
</reference>
<dbReference type="GO" id="GO:0005044">
    <property type="term" value="F:scavenger receptor activity"/>
    <property type="evidence" value="ECO:0007669"/>
    <property type="project" value="InterPro"/>
</dbReference>
<organism evidence="3 4">
    <name type="scientific">Dreissena polymorpha</name>
    <name type="common">Zebra mussel</name>
    <name type="synonym">Mytilus polymorpha</name>
    <dbReference type="NCBI Taxonomy" id="45954"/>
    <lineage>
        <taxon>Eukaryota</taxon>
        <taxon>Metazoa</taxon>
        <taxon>Spiralia</taxon>
        <taxon>Lophotrochozoa</taxon>
        <taxon>Mollusca</taxon>
        <taxon>Bivalvia</taxon>
        <taxon>Autobranchia</taxon>
        <taxon>Heteroconchia</taxon>
        <taxon>Euheterodonta</taxon>
        <taxon>Imparidentia</taxon>
        <taxon>Neoheterodontei</taxon>
        <taxon>Myida</taxon>
        <taxon>Dreissenoidea</taxon>
        <taxon>Dreissenidae</taxon>
        <taxon>Dreissena</taxon>
    </lineage>
</organism>
<evidence type="ECO:0000256" key="1">
    <source>
        <dbReference type="ARBA" id="ARBA00022536"/>
    </source>
</evidence>